<reference evidence="2" key="1">
    <citation type="submission" date="2020-11" db="EMBL/GenBank/DDBJ databases">
        <authorList>
            <person name="Tran Van P."/>
        </authorList>
    </citation>
    <scope>NUCLEOTIDE SEQUENCE</scope>
</reference>
<feature type="compositionally biased region" description="Polar residues" evidence="1">
    <location>
        <begin position="1"/>
        <end position="15"/>
    </location>
</feature>
<dbReference type="Proteomes" id="UP000678499">
    <property type="component" value="Unassembled WGS sequence"/>
</dbReference>
<protein>
    <submittedName>
        <fullName evidence="2">Uncharacterized protein</fullName>
    </submittedName>
</protein>
<feature type="region of interest" description="Disordered" evidence="1">
    <location>
        <begin position="1"/>
        <end position="32"/>
    </location>
</feature>
<evidence type="ECO:0000256" key="1">
    <source>
        <dbReference type="SAM" id="MobiDB-lite"/>
    </source>
</evidence>
<dbReference type="EMBL" id="OA882053">
    <property type="protein sequence ID" value="CAD7272276.1"/>
    <property type="molecule type" value="Genomic_DNA"/>
</dbReference>
<sequence length="188" mass="18967">MKPHQQNGGRVTSSAPPVKAGFRAGGGNKAPTHPLMAAVLARSRQKELPDDVPAVVVSRAEDPSPVDDADNNGMGTSSAMDGGASVTMHDQQLLCVVSADNVSCWTSPATSNSVTSSSSTANSTTTPMSAIPATVMSAAGGANNTKLSSTTGAAKRLLPFPPRKTGVSEMNLLRPVAPSSGNTLGALI</sequence>
<evidence type="ECO:0000313" key="2">
    <source>
        <dbReference type="EMBL" id="CAD7272276.1"/>
    </source>
</evidence>
<keyword evidence="3" id="KW-1185">Reference proteome</keyword>
<accession>A0A7R9BD25</accession>
<evidence type="ECO:0000313" key="3">
    <source>
        <dbReference type="Proteomes" id="UP000678499"/>
    </source>
</evidence>
<proteinExistence type="predicted"/>
<dbReference type="EMBL" id="CAJPEX010000016">
    <property type="protein sequence ID" value="CAG0912428.1"/>
    <property type="molecule type" value="Genomic_DNA"/>
</dbReference>
<name>A0A7R9BD25_9CRUS</name>
<organism evidence="2">
    <name type="scientific">Notodromas monacha</name>
    <dbReference type="NCBI Taxonomy" id="399045"/>
    <lineage>
        <taxon>Eukaryota</taxon>
        <taxon>Metazoa</taxon>
        <taxon>Ecdysozoa</taxon>
        <taxon>Arthropoda</taxon>
        <taxon>Crustacea</taxon>
        <taxon>Oligostraca</taxon>
        <taxon>Ostracoda</taxon>
        <taxon>Podocopa</taxon>
        <taxon>Podocopida</taxon>
        <taxon>Cypridocopina</taxon>
        <taxon>Cypridoidea</taxon>
        <taxon>Cyprididae</taxon>
        <taxon>Notodromas</taxon>
    </lineage>
</organism>
<dbReference type="AlphaFoldDB" id="A0A7R9BD25"/>
<feature type="region of interest" description="Disordered" evidence="1">
    <location>
        <begin position="59"/>
        <end position="83"/>
    </location>
</feature>
<gene>
    <name evidence="2" type="ORF">NMOB1V02_LOCUS218</name>
</gene>